<dbReference type="GO" id="GO:0016020">
    <property type="term" value="C:membrane"/>
    <property type="evidence" value="ECO:0007669"/>
    <property type="project" value="InterPro"/>
</dbReference>
<accession>A0AAV8PWE0</accession>
<dbReference type="InterPro" id="IPR044783">
    <property type="entry name" value="PHYL"/>
</dbReference>
<name>A0AAV8PWE0_ENSVE</name>
<sequence length="173" mass="19177">MIPVADSNPILYACPHTLLFLRRLRDAFYSSTALRRRAAAVGGYGSDSLPHLCLQEEFLPELRRLVHSVPSLDEEPPPPRPCPPPPASSPQPSESDEDHKAREKKRGKGKRKMVISAGNRDIVDSHPGNGGSRMVHKLWRQHVRAIILIDLAVCCLLLGVWVSICKGFECITS</sequence>
<evidence type="ECO:0000313" key="4">
    <source>
        <dbReference type="Proteomes" id="UP001222027"/>
    </source>
</evidence>
<protein>
    <submittedName>
        <fullName evidence="3">Uncharacterized protein</fullName>
    </submittedName>
</protein>
<keyword evidence="4" id="KW-1185">Reference proteome</keyword>
<evidence type="ECO:0000313" key="3">
    <source>
        <dbReference type="EMBL" id="KAJ8464441.1"/>
    </source>
</evidence>
<keyword evidence="2" id="KW-0812">Transmembrane</keyword>
<feature type="compositionally biased region" description="Pro residues" evidence="1">
    <location>
        <begin position="78"/>
        <end position="89"/>
    </location>
</feature>
<evidence type="ECO:0000256" key="2">
    <source>
        <dbReference type="SAM" id="Phobius"/>
    </source>
</evidence>
<feature type="compositionally biased region" description="Basic residues" evidence="1">
    <location>
        <begin position="102"/>
        <end position="113"/>
    </location>
</feature>
<dbReference type="AlphaFoldDB" id="A0AAV8PWE0"/>
<feature type="region of interest" description="Disordered" evidence="1">
    <location>
        <begin position="70"/>
        <end position="114"/>
    </location>
</feature>
<dbReference type="PANTHER" id="PTHR47461:SF3">
    <property type="entry name" value="PHYTOLONGIN PHYL2.2"/>
    <property type="match status" value="1"/>
</dbReference>
<evidence type="ECO:0000256" key="1">
    <source>
        <dbReference type="SAM" id="MobiDB-lite"/>
    </source>
</evidence>
<reference evidence="3 4" key="1">
    <citation type="submission" date="2022-12" db="EMBL/GenBank/DDBJ databases">
        <title>Chromosome-scale assembly of the Ensete ventricosum genome.</title>
        <authorList>
            <person name="Dussert Y."/>
            <person name="Stocks J."/>
            <person name="Wendawek A."/>
            <person name="Woldeyes F."/>
            <person name="Nichols R.A."/>
            <person name="Borrell J.S."/>
        </authorList>
    </citation>
    <scope>NUCLEOTIDE SEQUENCE [LARGE SCALE GENOMIC DNA]</scope>
    <source>
        <strain evidence="4">cv. Maze</strain>
        <tissue evidence="3">Seeds</tissue>
    </source>
</reference>
<proteinExistence type="predicted"/>
<feature type="transmembrane region" description="Helical" evidence="2">
    <location>
        <begin position="143"/>
        <end position="164"/>
    </location>
</feature>
<dbReference type="EMBL" id="JAQQAF010000008">
    <property type="protein sequence ID" value="KAJ8464441.1"/>
    <property type="molecule type" value="Genomic_DNA"/>
</dbReference>
<dbReference type="Proteomes" id="UP001222027">
    <property type="component" value="Unassembled WGS sequence"/>
</dbReference>
<organism evidence="3 4">
    <name type="scientific">Ensete ventricosum</name>
    <name type="common">Abyssinian banana</name>
    <name type="synonym">Musa ensete</name>
    <dbReference type="NCBI Taxonomy" id="4639"/>
    <lineage>
        <taxon>Eukaryota</taxon>
        <taxon>Viridiplantae</taxon>
        <taxon>Streptophyta</taxon>
        <taxon>Embryophyta</taxon>
        <taxon>Tracheophyta</taxon>
        <taxon>Spermatophyta</taxon>
        <taxon>Magnoliopsida</taxon>
        <taxon>Liliopsida</taxon>
        <taxon>Zingiberales</taxon>
        <taxon>Musaceae</taxon>
        <taxon>Ensete</taxon>
    </lineage>
</organism>
<comment type="caution">
    <text evidence="3">The sequence shown here is derived from an EMBL/GenBank/DDBJ whole genome shotgun (WGS) entry which is preliminary data.</text>
</comment>
<gene>
    <name evidence="3" type="ORF">OPV22_026993</name>
</gene>
<dbReference type="PANTHER" id="PTHR47461">
    <property type="entry name" value="PHYTOLONGIN PHYL1.2"/>
    <property type="match status" value="1"/>
</dbReference>
<keyword evidence="2" id="KW-1133">Transmembrane helix</keyword>
<keyword evidence="2" id="KW-0472">Membrane</keyword>